<dbReference type="RefSeq" id="WP_290355314.1">
    <property type="nucleotide sequence ID" value="NZ_JAUFPT010000017.1"/>
</dbReference>
<dbReference type="EMBL" id="JAUFPT010000017">
    <property type="protein sequence ID" value="MDN3570256.1"/>
    <property type="molecule type" value="Genomic_DNA"/>
</dbReference>
<name>A0ABT8ALA3_9HYPH</name>
<comment type="caution">
    <text evidence="1">The sequence shown here is derived from an EMBL/GenBank/DDBJ whole genome shotgun (WGS) entry which is preliminary data.</text>
</comment>
<evidence type="ECO:0000313" key="2">
    <source>
        <dbReference type="Proteomes" id="UP001244297"/>
    </source>
</evidence>
<gene>
    <name evidence="1" type="ORF">QWZ18_06425</name>
</gene>
<accession>A0ABT8ALA3</accession>
<evidence type="ECO:0000313" key="1">
    <source>
        <dbReference type="EMBL" id="MDN3570256.1"/>
    </source>
</evidence>
<protein>
    <submittedName>
        <fullName evidence="1">Uncharacterized protein</fullName>
    </submittedName>
</protein>
<organism evidence="1 2">
    <name type="scientific">Methylobacterium longum</name>
    <dbReference type="NCBI Taxonomy" id="767694"/>
    <lineage>
        <taxon>Bacteria</taxon>
        <taxon>Pseudomonadati</taxon>
        <taxon>Pseudomonadota</taxon>
        <taxon>Alphaproteobacteria</taxon>
        <taxon>Hyphomicrobiales</taxon>
        <taxon>Methylobacteriaceae</taxon>
        <taxon>Methylobacterium</taxon>
    </lineage>
</organism>
<proteinExistence type="predicted"/>
<sequence length="104" mass="10564">MAPEAQPGPAPEAAEQALSPLQVRAEAYRFAVAGTLRSLAAVSNAAASNLETYGHLDEAMALIGTVDRLRAQGDDHLECLGAALGACGSASPTGTVLFDRVLAS</sequence>
<dbReference type="Proteomes" id="UP001244297">
    <property type="component" value="Unassembled WGS sequence"/>
</dbReference>
<keyword evidence="2" id="KW-1185">Reference proteome</keyword>
<reference evidence="2" key="1">
    <citation type="journal article" date="2019" name="Int. J. Syst. Evol. Microbiol.">
        <title>The Global Catalogue of Microorganisms (GCM) 10K type strain sequencing project: providing services to taxonomists for standard genome sequencing and annotation.</title>
        <authorList>
            <consortium name="The Broad Institute Genomics Platform"/>
            <consortium name="The Broad Institute Genome Sequencing Center for Infectious Disease"/>
            <person name="Wu L."/>
            <person name="Ma J."/>
        </authorList>
    </citation>
    <scope>NUCLEOTIDE SEQUENCE [LARGE SCALE GENOMIC DNA]</scope>
    <source>
        <strain evidence="2">CECT 7806</strain>
    </source>
</reference>